<name>A0A9N8JRF0_9PEZI</name>
<sequence length="444" mass="49001">MIAPALRPVSSWTISTYPMEHQYMTQTPMQSPMYYYTPQKQQHIHYNSHMAPQNMDYFSQPVSSHVLYSQRSSPLYQQQPQYISQAMLTPAASPRPQHQKPTIMLQQEMHNMNMSFDSDCYGPATPTLSATSFNSADSPQSNYHMMPTPANELHMNPFDGLKQNCEDDMFGEWTHSYLLSTSACPSLSPSPSPIPRSAINDASVCDPRTLTVPSNVLPCLPTLCAGDDEEHKLILKGDFTPSKTFDAFELMPANHGFPTFEPLFELDVEDDFCASKRQRLDSHFTNDSSFCFTDASFSDEDLTFSPCQSEFSFTSGPVIDMTPARRTVAKRSDKVPQYAAAGHSTNSQPQQVPSNAAASSSSSASGDDHSHSGPSSSSTTRRGRKQSLTEDPSKTFSETPDASELGAMLFDHAAAVAGSSSSSQSGYESAEDNSFQQKKRKRDD</sequence>
<dbReference type="EMBL" id="CAIJEN010000013">
    <property type="protein sequence ID" value="CAD0091979.1"/>
    <property type="molecule type" value="Genomic_DNA"/>
</dbReference>
<accession>A0A9N8JRF0</accession>
<comment type="caution">
    <text evidence="2">The sequence shown here is derived from an EMBL/GenBank/DDBJ whole genome shotgun (WGS) entry which is preliminary data.</text>
</comment>
<dbReference type="AlphaFoldDB" id="A0A9N8JRF0"/>
<reference evidence="2" key="1">
    <citation type="submission" date="2020-06" db="EMBL/GenBank/DDBJ databases">
        <authorList>
            <person name="Onetto C."/>
        </authorList>
    </citation>
    <scope>NUCLEOTIDE SEQUENCE</scope>
</reference>
<dbReference type="Proteomes" id="UP000716446">
    <property type="component" value="Unassembled WGS sequence"/>
</dbReference>
<organism evidence="2 3">
    <name type="scientific">Aureobasidium vineae</name>
    <dbReference type="NCBI Taxonomy" id="2773715"/>
    <lineage>
        <taxon>Eukaryota</taxon>
        <taxon>Fungi</taxon>
        <taxon>Dikarya</taxon>
        <taxon>Ascomycota</taxon>
        <taxon>Pezizomycotina</taxon>
        <taxon>Dothideomycetes</taxon>
        <taxon>Dothideomycetidae</taxon>
        <taxon>Dothideales</taxon>
        <taxon>Saccotheciaceae</taxon>
        <taxon>Aureobasidium</taxon>
    </lineage>
</organism>
<protein>
    <submittedName>
        <fullName evidence="2">Uncharacterized protein</fullName>
    </submittedName>
</protein>
<evidence type="ECO:0000313" key="3">
    <source>
        <dbReference type="Proteomes" id="UP000716446"/>
    </source>
</evidence>
<feature type="compositionally biased region" description="Low complexity" evidence="1">
    <location>
        <begin position="413"/>
        <end position="428"/>
    </location>
</feature>
<gene>
    <name evidence="2" type="ORF">AWRI4619_LOCUS6989</name>
</gene>
<feature type="compositionally biased region" description="Polar residues" evidence="1">
    <location>
        <begin position="343"/>
        <end position="352"/>
    </location>
</feature>
<feature type="region of interest" description="Disordered" evidence="1">
    <location>
        <begin position="324"/>
        <end position="444"/>
    </location>
</feature>
<keyword evidence="3" id="KW-1185">Reference proteome</keyword>
<feature type="compositionally biased region" description="Low complexity" evidence="1">
    <location>
        <begin position="353"/>
        <end position="365"/>
    </location>
</feature>
<evidence type="ECO:0000313" key="2">
    <source>
        <dbReference type="EMBL" id="CAD0091979.1"/>
    </source>
</evidence>
<proteinExistence type="predicted"/>
<evidence type="ECO:0000256" key="1">
    <source>
        <dbReference type="SAM" id="MobiDB-lite"/>
    </source>
</evidence>